<dbReference type="EMBL" id="NILF01000019">
    <property type="protein sequence ID" value="TWL42688.1"/>
    <property type="molecule type" value="Genomic_DNA"/>
</dbReference>
<sequence>MNLNQMVNESLKNIEEEGFVQATVEKKMKQTMESIIDDIFSSWSNFGKNLKEHIQQELKVNLDELKLEAYNHMILNVVKEKMDEAIHVQGTEKIKKQLDHLLSDTKTEYKLSEIIERMKDKAMEWDSDEYYDRQISLHVEKASVLSFVYFDKEEYKEKYECQYKLSIDNEGRLNSCRIDDKEFDNKVIMGGLHGVDELLFKIYTTGAKVLLDENDISVYYPSEDEDY</sequence>
<name>A0ABY3G1X4_9BACI</name>
<comment type="caution">
    <text evidence="1">The sequence shown here is derived from an EMBL/GenBank/DDBJ whole genome shotgun (WGS) entry which is preliminary data.</text>
</comment>
<keyword evidence="2" id="KW-1185">Reference proteome</keyword>
<dbReference type="Proteomes" id="UP000429980">
    <property type="component" value="Unassembled WGS sequence"/>
</dbReference>
<evidence type="ECO:0000313" key="1">
    <source>
        <dbReference type="EMBL" id="TWL42688.1"/>
    </source>
</evidence>
<protein>
    <submittedName>
        <fullName evidence="1">Uncharacterized protein</fullName>
    </submittedName>
</protein>
<proteinExistence type="predicted"/>
<dbReference type="RefSeq" id="WP_145685402.1">
    <property type="nucleotide sequence ID" value="NZ_CP120601.2"/>
</dbReference>
<evidence type="ECO:0000313" key="2">
    <source>
        <dbReference type="Proteomes" id="UP000429980"/>
    </source>
</evidence>
<accession>A0ABY3G1X4</accession>
<gene>
    <name evidence="1" type="ORF">CHCC15381_1864</name>
</gene>
<organism evidence="1 2">
    <name type="scientific">Bacillus paralicheniformis</name>
    <dbReference type="NCBI Taxonomy" id="1648923"/>
    <lineage>
        <taxon>Bacteria</taxon>
        <taxon>Bacillati</taxon>
        <taxon>Bacillota</taxon>
        <taxon>Bacilli</taxon>
        <taxon>Bacillales</taxon>
        <taxon>Bacillaceae</taxon>
        <taxon>Bacillus</taxon>
    </lineage>
</organism>
<reference evidence="1 2" key="1">
    <citation type="submission" date="2019-06" db="EMBL/GenBank/DDBJ databases">
        <title>Genome sequence analysis of &gt;100 Bacillus licheniformis strains suggests intrinsic resistance to this species.</title>
        <authorList>
            <person name="Wels M."/>
            <person name="Siezen R.J."/>
            <person name="Johansen E."/>
            <person name="Stuer-Lauridsen B."/>
            <person name="Bjerre K."/>
            <person name="Nielsen B.K.K."/>
        </authorList>
    </citation>
    <scope>NUCLEOTIDE SEQUENCE [LARGE SCALE GENOMIC DNA]</scope>
    <source>
        <strain evidence="1 2">BAC-15381</strain>
    </source>
</reference>